<evidence type="ECO:0000256" key="11">
    <source>
        <dbReference type="ARBA" id="ARBA00044096"/>
    </source>
</evidence>
<dbReference type="GO" id="GO:0047179">
    <property type="term" value="F:platelet-activating factor acetyltransferase activity"/>
    <property type="evidence" value="ECO:0007669"/>
    <property type="project" value="TreeGrafter"/>
</dbReference>
<evidence type="ECO:0000256" key="3">
    <source>
        <dbReference type="ARBA" id="ARBA00022490"/>
    </source>
</evidence>
<sequence length="282" mass="31520">MGIKKRKWSVEKKNSAVQCRKKSRRVAHGPRSRLLGKKYADSLVELPPYAAIRMSGDEMNPAAVAVPVEDVQGDQRWMSQHMRFVQECKDAEPEVLFVGDSMVQLMQQYEVWRELFSPLHALNFGIGGDTTCNVLWRLQNGELENICPKVVVVWVGTNNHEHTAEQVAGGILAIAQLLTSRLPRVKVVVLGLLPRGERPNPLREKNATVNGLLRTWLPRLGGVQFLDVGGGFVHSDGTISPRDMFDFLHLTASGYRAVAKPLSDLLLQLLEETPEERRASLV</sequence>
<evidence type="ECO:0000256" key="8">
    <source>
        <dbReference type="ARBA" id="ARBA00035804"/>
    </source>
</evidence>
<evidence type="ECO:0000256" key="2">
    <source>
        <dbReference type="ARBA" id="ARBA00013201"/>
    </source>
</evidence>
<dbReference type="GO" id="GO:0016042">
    <property type="term" value="P:lipid catabolic process"/>
    <property type="evidence" value="ECO:0007669"/>
    <property type="project" value="UniProtKB-KW"/>
</dbReference>
<comment type="catalytic activity">
    <reaction evidence="10">
        <text>1-O-hexadecyl-2-acetyl-sn-glycero-3-phosphoethanolamine + H2O = 1-O-hexadecyl-sn-glycero-3-phosphoethanolamine + acetate + H(+)</text>
        <dbReference type="Rhea" id="RHEA:41708"/>
        <dbReference type="ChEBI" id="CHEBI:15377"/>
        <dbReference type="ChEBI" id="CHEBI:15378"/>
        <dbReference type="ChEBI" id="CHEBI:30089"/>
        <dbReference type="ChEBI" id="CHEBI:78387"/>
        <dbReference type="ChEBI" id="CHEBI:78390"/>
    </reaction>
    <physiologicalReaction direction="left-to-right" evidence="10">
        <dbReference type="Rhea" id="RHEA:41709"/>
    </physiologicalReaction>
</comment>
<dbReference type="EMBL" id="JAFDVH010000003">
    <property type="protein sequence ID" value="KAG7483965.1"/>
    <property type="molecule type" value="Genomic_DNA"/>
</dbReference>
<proteinExistence type="inferred from homology"/>
<dbReference type="EC" id="3.1.1.47" evidence="2"/>
<keyword evidence="3" id="KW-0963">Cytoplasm</keyword>
<evidence type="ECO:0000313" key="16">
    <source>
        <dbReference type="EMBL" id="KAG7483965.1"/>
    </source>
</evidence>
<dbReference type="InterPro" id="IPR036514">
    <property type="entry name" value="SGNH_hydro_sf"/>
</dbReference>
<comment type="catalytic activity">
    <reaction evidence="14">
        <text>a 1-O-alkyl-2-acetyl-sn-glycero-3-phosphocholine + H2O = a 1-O-alkyl-sn-glycero-3-phosphocholine + acetate + H(+)</text>
        <dbReference type="Rhea" id="RHEA:17777"/>
        <dbReference type="ChEBI" id="CHEBI:15377"/>
        <dbReference type="ChEBI" id="CHEBI:15378"/>
        <dbReference type="ChEBI" id="CHEBI:30089"/>
        <dbReference type="ChEBI" id="CHEBI:30909"/>
        <dbReference type="ChEBI" id="CHEBI:36707"/>
        <dbReference type="EC" id="3.1.1.47"/>
    </reaction>
    <physiologicalReaction direction="left-to-right" evidence="14">
        <dbReference type="Rhea" id="RHEA:17778"/>
    </physiologicalReaction>
</comment>
<dbReference type="Gene3D" id="3.40.50.1110">
    <property type="entry name" value="SGNH hydrolase"/>
    <property type="match status" value="1"/>
</dbReference>
<reference evidence="16" key="1">
    <citation type="submission" date="2021-01" db="EMBL/GenBank/DDBJ databases">
        <authorList>
            <person name="Zahm M."/>
            <person name="Roques C."/>
            <person name="Cabau C."/>
            <person name="Klopp C."/>
            <person name="Donnadieu C."/>
            <person name="Jouanno E."/>
            <person name="Lampietro C."/>
            <person name="Louis A."/>
            <person name="Herpin A."/>
            <person name="Echchiki A."/>
            <person name="Berthelot C."/>
            <person name="Parey E."/>
            <person name="Roest-Crollius H."/>
            <person name="Braasch I."/>
            <person name="Postlethwait J."/>
            <person name="Bobe J."/>
            <person name="Montfort J."/>
            <person name="Bouchez O."/>
            <person name="Begum T."/>
            <person name="Mejri S."/>
            <person name="Adams A."/>
            <person name="Chen W.-J."/>
            <person name="Guiguen Y."/>
        </authorList>
    </citation>
    <scope>NUCLEOTIDE SEQUENCE</scope>
    <source>
        <strain evidence="16">YG-15Mar2019-1</strain>
        <tissue evidence="16">Brain</tissue>
    </source>
</reference>
<comment type="subcellular location">
    <subcellularLocation>
        <location evidence="1">Cytoplasm</location>
    </subcellularLocation>
</comment>
<dbReference type="AlphaFoldDB" id="A0A9D3QEW2"/>
<protein>
    <recommendedName>
        <fullName evidence="11">Platelet-activating factor acetylhydrolase IB subunit alpha2</fullName>
        <ecNumber evidence="2">3.1.1.47</ecNumber>
    </recommendedName>
    <alternativeName>
        <fullName evidence="13">PAF acetylhydrolase 30 kDa subunit</fullName>
    </alternativeName>
    <alternativeName>
        <fullName evidence="12">PAF-AH subunit beta</fullName>
    </alternativeName>
</protein>
<evidence type="ECO:0000256" key="13">
    <source>
        <dbReference type="ARBA" id="ARBA00044363"/>
    </source>
</evidence>
<name>A0A9D3QEW2_MEGAT</name>
<dbReference type="GO" id="GO:0003847">
    <property type="term" value="F:1-alkyl-2-acetylglycerophosphocholine esterase activity"/>
    <property type="evidence" value="ECO:0007669"/>
    <property type="project" value="UniProtKB-EC"/>
</dbReference>
<dbReference type="PANTHER" id="PTHR11852:SF1">
    <property type="entry name" value="PLATELET-ACTIVATING FACTOR ACETYLHYDROLASE IB SUBUNIT ALPHA2"/>
    <property type="match status" value="1"/>
</dbReference>
<keyword evidence="17" id="KW-1185">Reference proteome</keyword>
<evidence type="ECO:0000256" key="14">
    <source>
        <dbReference type="ARBA" id="ARBA00048078"/>
    </source>
</evidence>
<evidence type="ECO:0000256" key="4">
    <source>
        <dbReference type="ARBA" id="ARBA00022801"/>
    </source>
</evidence>
<dbReference type="GO" id="GO:0005737">
    <property type="term" value="C:cytoplasm"/>
    <property type="evidence" value="ECO:0007669"/>
    <property type="project" value="UniProtKB-SubCell"/>
</dbReference>
<comment type="caution">
    <text evidence="16">The sequence shown here is derived from an EMBL/GenBank/DDBJ whole genome shotgun (WGS) entry which is preliminary data.</text>
</comment>
<dbReference type="Pfam" id="PF13472">
    <property type="entry name" value="Lipase_GDSL_2"/>
    <property type="match status" value="1"/>
</dbReference>
<evidence type="ECO:0000313" key="17">
    <source>
        <dbReference type="Proteomes" id="UP001046870"/>
    </source>
</evidence>
<evidence type="ECO:0000256" key="10">
    <source>
        <dbReference type="ARBA" id="ARBA00043786"/>
    </source>
</evidence>
<evidence type="ECO:0000256" key="5">
    <source>
        <dbReference type="ARBA" id="ARBA00022963"/>
    </source>
</evidence>
<comment type="similarity">
    <text evidence="9">Belongs to the 'GDSL' lipolytic enzyme family. Platelet-activating factor acetylhydrolase IB beta/gamma subunits subfamily.</text>
</comment>
<dbReference type="SUPFAM" id="SSF52266">
    <property type="entry name" value="SGNH hydrolase"/>
    <property type="match status" value="1"/>
</dbReference>
<gene>
    <name evidence="16" type="ORF">MATL_G00043930</name>
</gene>
<dbReference type="FunFam" id="3.40.50.1110:FF:000004">
    <property type="entry name" value="Platelet-activating factor acetylhydrolase IB subunit beta"/>
    <property type="match status" value="1"/>
</dbReference>
<dbReference type="Proteomes" id="UP001046870">
    <property type="component" value="Chromosome 3"/>
</dbReference>
<feature type="domain" description="SGNH hydrolase-type esterase" evidence="15">
    <location>
        <begin position="97"/>
        <end position="257"/>
    </location>
</feature>
<evidence type="ECO:0000259" key="15">
    <source>
        <dbReference type="Pfam" id="PF13472"/>
    </source>
</evidence>
<evidence type="ECO:0000256" key="12">
    <source>
        <dbReference type="ARBA" id="ARBA00044225"/>
    </source>
</evidence>
<evidence type="ECO:0000256" key="6">
    <source>
        <dbReference type="ARBA" id="ARBA00023098"/>
    </source>
</evidence>
<dbReference type="OrthoDB" id="505607at2759"/>
<organism evidence="16 17">
    <name type="scientific">Megalops atlanticus</name>
    <name type="common">Tarpon</name>
    <name type="synonym">Clupea gigantea</name>
    <dbReference type="NCBI Taxonomy" id="7932"/>
    <lineage>
        <taxon>Eukaryota</taxon>
        <taxon>Metazoa</taxon>
        <taxon>Chordata</taxon>
        <taxon>Craniata</taxon>
        <taxon>Vertebrata</taxon>
        <taxon>Euteleostomi</taxon>
        <taxon>Actinopterygii</taxon>
        <taxon>Neopterygii</taxon>
        <taxon>Teleostei</taxon>
        <taxon>Elopiformes</taxon>
        <taxon>Megalopidae</taxon>
        <taxon>Megalops</taxon>
    </lineage>
</organism>
<dbReference type="PANTHER" id="PTHR11852">
    <property type="entry name" value="PLATELET-ACTIVATING FACTOR ACETYLHYDROLASE"/>
    <property type="match status" value="1"/>
</dbReference>
<evidence type="ECO:0000256" key="7">
    <source>
        <dbReference type="ARBA" id="ARBA00023721"/>
    </source>
</evidence>
<keyword evidence="5" id="KW-0442">Lipid degradation</keyword>
<comment type="catalytic activity">
    <reaction evidence="8">
        <text>1-O-hexadecyl-2-acetyl-sn-glycero-3-phosphate + H2O = 1-O-hexadecyl-sn-glycero-3-phosphate + acetate + H(+)</text>
        <dbReference type="Rhea" id="RHEA:41704"/>
        <dbReference type="ChEBI" id="CHEBI:15377"/>
        <dbReference type="ChEBI" id="CHEBI:15378"/>
        <dbReference type="ChEBI" id="CHEBI:30089"/>
        <dbReference type="ChEBI" id="CHEBI:77580"/>
        <dbReference type="ChEBI" id="CHEBI:78385"/>
    </reaction>
    <physiologicalReaction direction="left-to-right" evidence="8">
        <dbReference type="Rhea" id="RHEA:41705"/>
    </physiologicalReaction>
</comment>
<evidence type="ECO:0000256" key="9">
    <source>
        <dbReference type="ARBA" id="ARBA00038184"/>
    </source>
</evidence>
<keyword evidence="4" id="KW-0378">Hydrolase</keyword>
<accession>A0A9D3QEW2</accession>
<keyword evidence="6" id="KW-0443">Lipid metabolism</keyword>
<dbReference type="CDD" id="cd01820">
    <property type="entry name" value="PAF_acetylesterase_like"/>
    <property type="match status" value="1"/>
</dbReference>
<evidence type="ECO:0000256" key="1">
    <source>
        <dbReference type="ARBA" id="ARBA00004496"/>
    </source>
</evidence>
<dbReference type="InterPro" id="IPR013830">
    <property type="entry name" value="SGNH_hydro"/>
</dbReference>
<comment type="catalytic activity">
    <reaction evidence="7">
        <text>1-O-hexadecyl-2-acetyl-sn-glycero-3-phosphocholine + H2O = 1-O-hexadecyl-sn-glycero-3-phosphocholine + acetate + H(+)</text>
        <dbReference type="Rhea" id="RHEA:40479"/>
        <dbReference type="ChEBI" id="CHEBI:15377"/>
        <dbReference type="ChEBI" id="CHEBI:15378"/>
        <dbReference type="ChEBI" id="CHEBI:30089"/>
        <dbReference type="ChEBI" id="CHEBI:44811"/>
        <dbReference type="ChEBI" id="CHEBI:64496"/>
    </reaction>
    <physiologicalReaction direction="left-to-right" evidence="7">
        <dbReference type="Rhea" id="RHEA:40480"/>
    </physiologicalReaction>
</comment>